<dbReference type="PANTHER" id="PTHR47977">
    <property type="entry name" value="RAS-RELATED PROTEIN RAB"/>
    <property type="match status" value="1"/>
</dbReference>
<dbReference type="GO" id="GO:0003924">
    <property type="term" value="F:GTPase activity"/>
    <property type="evidence" value="ECO:0007669"/>
    <property type="project" value="InterPro"/>
</dbReference>
<organism evidence="3 4">
    <name type="scientific">Paramecium sonneborni</name>
    <dbReference type="NCBI Taxonomy" id="65129"/>
    <lineage>
        <taxon>Eukaryota</taxon>
        <taxon>Sar</taxon>
        <taxon>Alveolata</taxon>
        <taxon>Ciliophora</taxon>
        <taxon>Intramacronucleata</taxon>
        <taxon>Oligohymenophorea</taxon>
        <taxon>Peniculida</taxon>
        <taxon>Parameciidae</taxon>
        <taxon>Paramecium</taxon>
    </lineage>
</organism>
<dbReference type="Proteomes" id="UP000692954">
    <property type="component" value="Unassembled WGS sequence"/>
</dbReference>
<name>A0A8S1PC08_9CILI</name>
<keyword evidence="1" id="KW-0547">Nucleotide-binding</keyword>
<dbReference type="InterPro" id="IPR050227">
    <property type="entry name" value="Rab"/>
</dbReference>
<protein>
    <recommendedName>
        <fullName evidence="5">P-loop containing nucleoside triphosphate hydrolase</fullName>
    </recommendedName>
</protein>
<dbReference type="SMART" id="SM00175">
    <property type="entry name" value="RAB"/>
    <property type="match status" value="1"/>
</dbReference>
<dbReference type="SMART" id="SM00173">
    <property type="entry name" value="RAS"/>
    <property type="match status" value="1"/>
</dbReference>
<keyword evidence="2" id="KW-0342">GTP-binding</keyword>
<proteinExistence type="predicted"/>
<dbReference type="SMART" id="SM00174">
    <property type="entry name" value="RHO"/>
    <property type="match status" value="1"/>
</dbReference>
<comment type="caution">
    <text evidence="3">The sequence shown here is derived from an EMBL/GenBank/DDBJ whole genome shotgun (WGS) entry which is preliminary data.</text>
</comment>
<dbReference type="NCBIfam" id="TIGR00231">
    <property type="entry name" value="small_GTP"/>
    <property type="match status" value="1"/>
</dbReference>
<dbReference type="InterPro" id="IPR001806">
    <property type="entry name" value="Small_GTPase"/>
</dbReference>
<dbReference type="OrthoDB" id="9989112at2759"/>
<dbReference type="EMBL" id="CAJJDN010000074">
    <property type="protein sequence ID" value="CAD8100680.1"/>
    <property type="molecule type" value="Genomic_DNA"/>
</dbReference>
<dbReference type="FunFam" id="3.40.50.300:FF:000808">
    <property type="entry name" value="Small GTP-binding protein, putative"/>
    <property type="match status" value="1"/>
</dbReference>
<dbReference type="PROSITE" id="PS51421">
    <property type="entry name" value="RAS"/>
    <property type="match status" value="1"/>
</dbReference>
<accession>A0A8S1PC08</accession>
<dbReference type="AlphaFoldDB" id="A0A8S1PC08"/>
<evidence type="ECO:0000313" key="4">
    <source>
        <dbReference type="Proteomes" id="UP000692954"/>
    </source>
</evidence>
<reference evidence="3" key="1">
    <citation type="submission" date="2021-01" db="EMBL/GenBank/DDBJ databases">
        <authorList>
            <consortium name="Genoscope - CEA"/>
            <person name="William W."/>
        </authorList>
    </citation>
    <scope>NUCLEOTIDE SEQUENCE</scope>
</reference>
<keyword evidence="4" id="KW-1185">Reference proteome</keyword>
<evidence type="ECO:0000256" key="1">
    <source>
        <dbReference type="ARBA" id="ARBA00022741"/>
    </source>
</evidence>
<dbReference type="GO" id="GO:0005525">
    <property type="term" value="F:GTP binding"/>
    <property type="evidence" value="ECO:0007669"/>
    <property type="project" value="UniProtKB-KW"/>
</dbReference>
<sequence>MNFFLYNIQYITFQLKNLNQRFKRIKNTIIIINKDKMDKDTQAQKFKVVFLGNQSVGKTPIISRMNNGNFDGDSSPSIGVDFCSKTLIFNEKLIRIQIWDTAGQERFRSLIPSYIKDSSAAVICYDITNEKSFQDVEKWIYMVQELTGDQTLIYILGNKIDLEENRKIKMEEAKAKVQKFGHKFYEVSAKNGHNIPEFLNQLAADLLGNAK</sequence>
<evidence type="ECO:0000313" key="3">
    <source>
        <dbReference type="EMBL" id="CAD8100680.1"/>
    </source>
</evidence>
<dbReference type="CDD" id="cd01861">
    <property type="entry name" value="Rab6"/>
    <property type="match status" value="1"/>
</dbReference>
<dbReference type="PROSITE" id="PS51419">
    <property type="entry name" value="RAB"/>
    <property type="match status" value="1"/>
</dbReference>
<gene>
    <name evidence="3" type="ORF">PSON_ATCC_30995.1.T0740161</name>
</gene>
<dbReference type="InterPro" id="IPR005225">
    <property type="entry name" value="Small_GTP-bd"/>
</dbReference>
<evidence type="ECO:0000256" key="2">
    <source>
        <dbReference type="ARBA" id="ARBA00023134"/>
    </source>
</evidence>
<dbReference type="Pfam" id="PF00071">
    <property type="entry name" value="Ras"/>
    <property type="match status" value="1"/>
</dbReference>
<evidence type="ECO:0008006" key="5">
    <source>
        <dbReference type="Google" id="ProtNLM"/>
    </source>
</evidence>